<dbReference type="GO" id="GO:0016625">
    <property type="term" value="F:oxidoreductase activity, acting on the aldehyde or oxo group of donors, iron-sulfur protein as acceptor"/>
    <property type="evidence" value="ECO:0007669"/>
    <property type="project" value="InterPro"/>
</dbReference>
<dbReference type="PANTHER" id="PTHR43366:SF1">
    <property type="entry name" value="PYRUVATE SYNTHASE SUBUNIT PORC"/>
    <property type="match status" value="1"/>
</dbReference>
<dbReference type="Gene3D" id="3.40.920.10">
    <property type="entry name" value="Pyruvate-ferredoxin oxidoreductase, PFOR, domain III"/>
    <property type="match status" value="1"/>
</dbReference>
<dbReference type="NCBIfam" id="TIGR02175">
    <property type="entry name" value="PorC_KorC"/>
    <property type="match status" value="1"/>
</dbReference>
<feature type="domain" description="Pyruvate/ketoisovalerate oxidoreductase catalytic" evidence="2">
    <location>
        <begin position="13"/>
        <end position="186"/>
    </location>
</feature>
<proteinExistence type="predicted"/>
<evidence type="ECO:0000313" key="4">
    <source>
        <dbReference type="Proteomes" id="UP000615234"/>
    </source>
</evidence>
<dbReference type="Pfam" id="PF01558">
    <property type="entry name" value="POR"/>
    <property type="match status" value="1"/>
</dbReference>
<accession>A0A8I0DU15</accession>
<dbReference type="RefSeq" id="WP_008402650.1">
    <property type="nucleotide sequence ID" value="NZ_JACOOX010000002.1"/>
</dbReference>
<dbReference type="Proteomes" id="UP000615234">
    <property type="component" value="Unassembled WGS sequence"/>
</dbReference>
<organism evidence="3 4">
    <name type="scientific">Coprococcus hominis</name>
    <name type="common">ex Liu et al. 2022</name>
    <dbReference type="NCBI Taxonomy" id="2763039"/>
    <lineage>
        <taxon>Bacteria</taxon>
        <taxon>Bacillati</taxon>
        <taxon>Bacillota</taxon>
        <taxon>Clostridia</taxon>
        <taxon>Lachnospirales</taxon>
        <taxon>Lachnospiraceae</taxon>
        <taxon>Coprococcus</taxon>
    </lineage>
</organism>
<dbReference type="InterPro" id="IPR019752">
    <property type="entry name" value="Pyrv/ketoisovalerate_OxRed_cat"/>
</dbReference>
<dbReference type="SUPFAM" id="SSF53323">
    <property type="entry name" value="Pyruvate-ferredoxin oxidoreductase, PFOR, domain III"/>
    <property type="match status" value="1"/>
</dbReference>
<protein>
    <submittedName>
        <fullName evidence="3">2-oxoacid:acceptor oxidoreductase family protein</fullName>
    </submittedName>
</protein>
<dbReference type="AlphaFoldDB" id="A0A8I0DU15"/>
<keyword evidence="1" id="KW-0560">Oxidoreductase</keyword>
<gene>
    <name evidence="3" type="ORF">H8S09_02785</name>
</gene>
<dbReference type="InterPro" id="IPR002869">
    <property type="entry name" value="Pyrv_flavodox_OxRed_cen"/>
</dbReference>
<reference evidence="3 4" key="1">
    <citation type="submission" date="2020-08" db="EMBL/GenBank/DDBJ databases">
        <title>Genome public.</title>
        <authorList>
            <person name="Liu C."/>
            <person name="Sun Q."/>
        </authorList>
    </citation>
    <scope>NUCLEOTIDE SEQUENCE [LARGE SCALE GENOMIC DNA]</scope>
    <source>
        <strain evidence="3 4">NSJ-10</strain>
    </source>
</reference>
<evidence type="ECO:0000259" key="2">
    <source>
        <dbReference type="Pfam" id="PF01558"/>
    </source>
</evidence>
<keyword evidence="4" id="KW-1185">Reference proteome</keyword>
<evidence type="ECO:0000256" key="1">
    <source>
        <dbReference type="ARBA" id="ARBA00023002"/>
    </source>
</evidence>
<dbReference type="PANTHER" id="PTHR43366">
    <property type="entry name" value="PYRUVATE SYNTHASE SUBUNIT PORC"/>
    <property type="match status" value="1"/>
</dbReference>
<dbReference type="EMBL" id="JACOOX010000002">
    <property type="protein sequence ID" value="MBC5661827.1"/>
    <property type="molecule type" value="Genomic_DNA"/>
</dbReference>
<evidence type="ECO:0000313" key="3">
    <source>
        <dbReference type="EMBL" id="MBC5661827.1"/>
    </source>
</evidence>
<dbReference type="InterPro" id="IPR051626">
    <property type="entry name" value="Oxidoreductase_gamma_subunit"/>
</dbReference>
<sequence>MKDTIEIRWHGRGGQGAKTAALLLADVAFKTGKYVQGFPEYGPERMGAPITAYNRISSDPIRVHSNIYTPQYVVVVDESLLESVDVTAGLKEDGAIVINTPKTPDEVRPHLNGYKGKVYTLDAREISMQTLGRNFPNSPMLAAIVAVSGIMEQDDFLADMRLSYQHKFAKKPEVIDGNMKALELAFKEVTK</sequence>
<comment type="caution">
    <text evidence="3">The sequence shown here is derived from an EMBL/GenBank/DDBJ whole genome shotgun (WGS) entry which is preliminary data.</text>
</comment>
<name>A0A8I0DU15_9FIRM</name>
<dbReference type="InterPro" id="IPR011894">
    <property type="entry name" value="PorC_KorC"/>
</dbReference>